<dbReference type="GO" id="GO:0006094">
    <property type="term" value="P:gluconeogenesis"/>
    <property type="evidence" value="ECO:0007669"/>
    <property type="project" value="TreeGrafter"/>
</dbReference>
<evidence type="ECO:0000313" key="6">
    <source>
        <dbReference type="Proteomes" id="UP000708148"/>
    </source>
</evidence>
<dbReference type="SUPFAM" id="SSF51351">
    <property type="entry name" value="Triosephosphate isomerase (TIM)"/>
    <property type="match status" value="1"/>
</dbReference>
<dbReference type="GO" id="GO:0006096">
    <property type="term" value="P:glycolytic process"/>
    <property type="evidence" value="ECO:0007669"/>
    <property type="project" value="InterPro"/>
</dbReference>
<comment type="caution">
    <text evidence="5">The sequence shown here is derived from an EMBL/GenBank/DDBJ whole genome shotgun (WGS) entry which is preliminary data.</text>
</comment>
<evidence type="ECO:0000313" key="5">
    <source>
        <dbReference type="EMBL" id="CAD7699414.1"/>
    </source>
</evidence>
<evidence type="ECO:0000256" key="4">
    <source>
        <dbReference type="ARBA" id="ARBA00024331"/>
    </source>
</evidence>
<keyword evidence="3" id="KW-0413">Isomerase</keyword>
<dbReference type="GO" id="GO:0019563">
    <property type="term" value="P:glycerol catabolic process"/>
    <property type="evidence" value="ECO:0007669"/>
    <property type="project" value="TreeGrafter"/>
</dbReference>
<dbReference type="PROSITE" id="PS51440">
    <property type="entry name" value="TIM_2"/>
    <property type="match status" value="1"/>
</dbReference>
<dbReference type="Proteomes" id="UP000708148">
    <property type="component" value="Unassembled WGS sequence"/>
</dbReference>
<dbReference type="GO" id="GO:0046166">
    <property type="term" value="P:glyceraldehyde-3-phosphate biosynthetic process"/>
    <property type="evidence" value="ECO:0007669"/>
    <property type="project" value="TreeGrafter"/>
</dbReference>
<dbReference type="InterPro" id="IPR020861">
    <property type="entry name" value="Triosephosphate_isomerase_AS"/>
</dbReference>
<dbReference type="Gene3D" id="3.20.20.70">
    <property type="entry name" value="Aldolase class I"/>
    <property type="match status" value="1"/>
</dbReference>
<evidence type="ECO:0000256" key="2">
    <source>
        <dbReference type="ARBA" id="ARBA00011738"/>
    </source>
</evidence>
<dbReference type="CDD" id="cd00311">
    <property type="entry name" value="TIM"/>
    <property type="match status" value="1"/>
</dbReference>
<dbReference type="EMBL" id="CAJHUC010001015">
    <property type="protein sequence ID" value="CAD7699414.1"/>
    <property type="molecule type" value="Genomic_DNA"/>
</dbReference>
<dbReference type="FunFam" id="3.20.20.70:FF:000025">
    <property type="entry name" value="Triosephosphate isomerase"/>
    <property type="match status" value="1"/>
</dbReference>
<reference evidence="5" key="1">
    <citation type="submission" date="2020-12" db="EMBL/GenBank/DDBJ databases">
        <authorList>
            <person name="Iha C."/>
        </authorList>
    </citation>
    <scope>NUCLEOTIDE SEQUENCE</scope>
</reference>
<dbReference type="NCBIfam" id="TIGR00419">
    <property type="entry name" value="tim"/>
    <property type="match status" value="1"/>
</dbReference>
<dbReference type="AlphaFoldDB" id="A0A8S1IWA6"/>
<dbReference type="PANTHER" id="PTHR21139">
    <property type="entry name" value="TRIOSEPHOSPHATE ISOMERASE"/>
    <property type="match status" value="1"/>
</dbReference>
<dbReference type="InterPro" id="IPR022896">
    <property type="entry name" value="TrioseP_Isoase_bac/euk"/>
</dbReference>
<proteinExistence type="inferred from homology"/>
<dbReference type="GO" id="GO:0005829">
    <property type="term" value="C:cytosol"/>
    <property type="evidence" value="ECO:0007669"/>
    <property type="project" value="TreeGrafter"/>
</dbReference>
<dbReference type="PROSITE" id="PS00171">
    <property type="entry name" value="TIM_1"/>
    <property type="match status" value="1"/>
</dbReference>
<accession>A0A8S1IWA6</accession>
<evidence type="ECO:0008006" key="7">
    <source>
        <dbReference type="Google" id="ProtNLM"/>
    </source>
</evidence>
<dbReference type="Pfam" id="PF00121">
    <property type="entry name" value="TIM"/>
    <property type="match status" value="1"/>
</dbReference>
<dbReference type="InterPro" id="IPR013785">
    <property type="entry name" value="Aldolase_TIM"/>
</dbReference>
<sequence>MAPAAALTPLPGARLDNALRRGRLSIFRPVTGPHSPRAGRGIGVRLGCRSATTMKSTARFLVGGNWKCNGDRESIVRLVADLNSGDVPSDVEVVCAPPFVYLDQVSKALMPPYQVAAQNCWVGKGGAFTGEVSAEMLSDCGVGWVILGHSERRALCGEDSQFVGKKVAYALEQGLRVIACIGETLEQRESGEMFNVLEEQMGAIAENVSDWGPVVIAYEPVWAIGTGVVATPDQAQEVHAYLRKWVTEKVGAGVADSLRILYGGSVNDANCVELAGQEDIDGFLVGGASLKGAAFVKICNAQSAATVGA</sequence>
<dbReference type="PANTHER" id="PTHR21139:SF2">
    <property type="entry name" value="TRIOSEPHOSPHATE ISOMERASE"/>
    <property type="match status" value="1"/>
</dbReference>
<gene>
    <name evidence="5" type="ORF">OSTQU699_LOCUS4773</name>
</gene>
<name>A0A8S1IWA6_9CHLO</name>
<evidence type="ECO:0000256" key="1">
    <source>
        <dbReference type="ARBA" id="ARBA00007422"/>
    </source>
</evidence>
<protein>
    <recommendedName>
        <fullName evidence="7">Triosephosphate isomerase</fullName>
    </recommendedName>
</protein>
<dbReference type="InterPro" id="IPR000652">
    <property type="entry name" value="Triosephosphate_isomerase"/>
</dbReference>
<keyword evidence="6" id="KW-1185">Reference proteome</keyword>
<organism evidence="5 6">
    <name type="scientific">Ostreobium quekettii</name>
    <dbReference type="NCBI Taxonomy" id="121088"/>
    <lineage>
        <taxon>Eukaryota</taxon>
        <taxon>Viridiplantae</taxon>
        <taxon>Chlorophyta</taxon>
        <taxon>core chlorophytes</taxon>
        <taxon>Ulvophyceae</taxon>
        <taxon>TCBD clade</taxon>
        <taxon>Bryopsidales</taxon>
        <taxon>Ostreobineae</taxon>
        <taxon>Ostreobiaceae</taxon>
        <taxon>Ostreobium</taxon>
    </lineage>
</organism>
<dbReference type="GO" id="GO:0004807">
    <property type="term" value="F:triose-phosphate isomerase activity"/>
    <property type="evidence" value="ECO:0007669"/>
    <property type="project" value="InterPro"/>
</dbReference>
<dbReference type="OrthoDB" id="6715177at2759"/>
<dbReference type="InterPro" id="IPR035990">
    <property type="entry name" value="TIM_sf"/>
</dbReference>
<comment type="similarity">
    <text evidence="1">Belongs to the triosephosphate isomerase family.</text>
</comment>
<dbReference type="HAMAP" id="MF_00147_B">
    <property type="entry name" value="TIM_B"/>
    <property type="match status" value="1"/>
</dbReference>
<comment type="pathway">
    <text evidence="4">Carbohydrate biosynthesis.</text>
</comment>
<comment type="subunit">
    <text evidence="2">Homodimer.</text>
</comment>
<evidence type="ECO:0000256" key="3">
    <source>
        <dbReference type="ARBA" id="ARBA00023235"/>
    </source>
</evidence>